<name>A0A285U1B1_9HYPH</name>
<dbReference type="OrthoDB" id="332706at2"/>
<dbReference type="InterPro" id="IPR029058">
    <property type="entry name" value="AB_hydrolase_fold"/>
</dbReference>
<sequence>MADTQERQRQGHGIKLSFYDFGATPFFASQMDQRFSYCLYVPQDYSETAEKRYDLAVIVHGTGRTATWYRDRFAGFSEKNDCIVLAPLFPVGIIEPGELSNYKRIEFHGIRYDLILLSMVDEVAAKYRLRDRRFLMYGYSGGGQFCQRFYMLHPLRLRAVSIGAPGVVTLLNADYDWWVGVRDIQHRFDRKIDIEAMRNVAVQTLVGSEDTQTWEITIPRHSKLWMDGADLQGANRLDRIEALAQSFETAGIRVRRDVVPGVAHSPFDMADPAEDFFSTILKQQQ</sequence>
<dbReference type="SUPFAM" id="SSF53474">
    <property type="entry name" value="alpha/beta-Hydrolases"/>
    <property type="match status" value="1"/>
</dbReference>
<dbReference type="AlphaFoldDB" id="A0A285U1B1"/>
<keyword evidence="2" id="KW-1185">Reference proteome</keyword>
<dbReference type="Proteomes" id="UP000219167">
    <property type="component" value="Unassembled WGS sequence"/>
</dbReference>
<reference evidence="1 2" key="1">
    <citation type="submission" date="2017-08" db="EMBL/GenBank/DDBJ databases">
        <authorList>
            <person name="de Groot N.N."/>
        </authorList>
    </citation>
    <scope>NUCLEOTIDE SEQUENCE [LARGE SCALE GENOMIC DNA]</scope>
    <source>
        <strain evidence="1 2">JC85</strain>
    </source>
</reference>
<organism evidence="1 2">
    <name type="scientific">Rhizobium subbaraonis</name>
    <dbReference type="NCBI Taxonomy" id="908946"/>
    <lineage>
        <taxon>Bacteria</taxon>
        <taxon>Pseudomonadati</taxon>
        <taxon>Pseudomonadota</taxon>
        <taxon>Alphaproteobacteria</taxon>
        <taxon>Hyphomicrobiales</taxon>
        <taxon>Rhizobiaceae</taxon>
        <taxon>Rhizobium/Agrobacterium group</taxon>
        <taxon>Rhizobium</taxon>
    </lineage>
</organism>
<gene>
    <name evidence="1" type="ORF">SAMN05892877_10250</name>
</gene>
<dbReference type="Gene3D" id="3.40.50.1820">
    <property type="entry name" value="alpha/beta hydrolase"/>
    <property type="match status" value="1"/>
</dbReference>
<evidence type="ECO:0008006" key="3">
    <source>
        <dbReference type="Google" id="ProtNLM"/>
    </source>
</evidence>
<dbReference type="EMBL" id="OBQD01000002">
    <property type="protein sequence ID" value="SOC35714.1"/>
    <property type="molecule type" value="Genomic_DNA"/>
</dbReference>
<proteinExistence type="predicted"/>
<protein>
    <recommendedName>
        <fullName evidence="3">Esterase/PHB depolymerase</fullName>
    </recommendedName>
</protein>
<evidence type="ECO:0000313" key="1">
    <source>
        <dbReference type="EMBL" id="SOC35714.1"/>
    </source>
</evidence>
<accession>A0A285U1B1</accession>
<dbReference type="RefSeq" id="WP_097136172.1">
    <property type="nucleotide sequence ID" value="NZ_OBQD01000002.1"/>
</dbReference>
<evidence type="ECO:0000313" key="2">
    <source>
        <dbReference type="Proteomes" id="UP000219167"/>
    </source>
</evidence>